<keyword evidence="1" id="KW-0175">Coiled coil</keyword>
<dbReference type="EMBL" id="CP000825">
    <property type="protein sequence ID" value="ABV49657.1"/>
    <property type="molecule type" value="Genomic_DNA"/>
</dbReference>
<keyword evidence="2" id="KW-0472">Membrane</keyword>
<protein>
    <recommendedName>
        <fullName evidence="5">Transmembrane protein</fullName>
    </recommendedName>
</protein>
<gene>
    <name evidence="3" type="ordered locus">P9215_00381</name>
</gene>
<evidence type="ECO:0000313" key="4">
    <source>
        <dbReference type="Proteomes" id="UP000002014"/>
    </source>
</evidence>
<feature type="transmembrane region" description="Helical" evidence="2">
    <location>
        <begin position="24"/>
        <end position="41"/>
    </location>
</feature>
<organism evidence="3 4">
    <name type="scientific">Prochlorococcus marinus (strain MIT 9215)</name>
    <dbReference type="NCBI Taxonomy" id="93060"/>
    <lineage>
        <taxon>Bacteria</taxon>
        <taxon>Bacillati</taxon>
        <taxon>Cyanobacteriota</taxon>
        <taxon>Cyanophyceae</taxon>
        <taxon>Synechococcales</taxon>
        <taxon>Prochlorococcaceae</taxon>
        <taxon>Prochlorococcus</taxon>
    </lineage>
</organism>
<dbReference type="AlphaFoldDB" id="A8G226"/>
<dbReference type="HOGENOM" id="CLU_2331437_0_0_3"/>
<feature type="coiled-coil region" evidence="1">
    <location>
        <begin position="42"/>
        <end position="69"/>
    </location>
</feature>
<evidence type="ECO:0000313" key="3">
    <source>
        <dbReference type="EMBL" id="ABV49657.1"/>
    </source>
</evidence>
<evidence type="ECO:0008006" key="5">
    <source>
        <dbReference type="Google" id="ProtNLM"/>
    </source>
</evidence>
<dbReference type="KEGG" id="pmh:P9215_00381"/>
<sequence length="98" mass="11430">MFKVSSLLVENNLINDLKRYKSKLAYAFIIGLIVGSLPFIYKVKEKSRVQKLIQEQRQIQNENKEKICKGDNSDYEKFLSLGFPKTAIEKLNICMKEQ</sequence>
<evidence type="ECO:0000256" key="1">
    <source>
        <dbReference type="SAM" id="Coils"/>
    </source>
</evidence>
<accession>A8G226</accession>
<keyword evidence="2" id="KW-1133">Transmembrane helix</keyword>
<proteinExistence type="predicted"/>
<evidence type="ECO:0000256" key="2">
    <source>
        <dbReference type="SAM" id="Phobius"/>
    </source>
</evidence>
<dbReference type="Proteomes" id="UP000002014">
    <property type="component" value="Chromosome"/>
</dbReference>
<dbReference type="RefSeq" id="WP_012006842.1">
    <property type="nucleotide sequence ID" value="NC_009840.1"/>
</dbReference>
<dbReference type="STRING" id="93060.P9215_00381"/>
<dbReference type="OrthoDB" id="542351at2"/>
<name>A8G226_PROM2</name>
<reference evidence="3 4" key="1">
    <citation type="journal article" date="2007" name="PLoS Genet.">
        <title>Patterns and implications of gene gain and loss in the evolution of Prochlorococcus.</title>
        <authorList>
            <person name="Kettler G.C."/>
            <person name="Martiny A.C."/>
            <person name="Huang K."/>
            <person name="Zucker J."/>
            <person name="Coleman M.L."/>
            <person name="Rodrigue S."/>
            <person name="Chen F."/>
            <person name="Lapidus A."/>
            <person name="Ferriera S."/>
            <person name="Johnson J."/>
            <person name="Steglich C."/>
            <person name="Church G.M."/>
            <person name="Richardson P."/>
            <person name="Chisholm S.W."/>
        </authorList>
    </citation>
    <scope>NUCLEOTIDE SEQUENCE [LARGE SCALE GENOMIC DNA]</scope>
    <source>
        <strain evidence="3 4">MIT 9215</strain>
    </source>
</reference>
<keyword evidence="2" id="KW-0812">Transmembrane</keyword>